<dbReference type="SUPFAM" id="SSF47336">
    <property type="entry name" value="ACP-like"/>
    <property type="match status" value="1"/>
</dbReference>
<accession>A0AAW0D2I0</accession>
<organism evidence="6 7">
    <name type="scientific">Paramarasmius palmivorus</name>
    <dbReference type="NCBI Taxonomy" id="297713"/>
    <lineage>
        <taxon>Eukaryota</taxon>
        <taxon>Fungi</taxon>
        <taxon>Dikarya</taxon>
        <taxon>Basidiomycota</taxon>
        <taxon>Agaricomycotina</taxon>
        <taxon>Agaricomycetes</taxon>
        <taxon>Agaricomycetidae</taxon>
        <taxon>Agaricales</taxon>
        <taxon>Marasmiineae</taxon>
        <taxon>Marasmiaceae</taxon>
        <taxon>Paramarasmius</taxon>
    </lineage>
</organism>
<proteinExistence type="predicted"/>
<dbReference type="GO" id="GO:0043041">
    <property type="term" value="P:amino acid activation for nonribosomal peptide biosynthetic process"/>
    <property type="evidence" value="ECO:0007669"/>
    <property type="project" value="TreeGrafter"/>
</dbReference>
<protein>
    <recommendedName>
        <fullName evidence="5">Carrier domain-containing protein</fullName>
    </recommendedName>
</protein>
<dbReference type="EMBL" id="JAYKXP010000025">
    <property type="protein sequence ID" value="KAK7045497.1"/>
    <property type="molecule type" value="Genomic_DNA"/>
</dbReference>
<dbReference type="PROSITE" id="PS00455">
    <property type="entry name" value="AMP_BINDING"/>
    <property type="match status" value="1"/>
</dbReference>
<reference evidence="6 7" key="1">
    <citation type="submission" date="2024-01" db="EMBL/GenBank/DDBJ databases">
        <title>A draft genome for a cacao thread blight-causing isolate of Paramarasmius palmivorus.</title>
        <authorList>
            <person name="Baruah I.K."/>
            <person name="Bukari Y."/>
            <person name="Amoako-Attah I."/>
            <person name="Meinhardt L.W."/>
            <person name="Bailey B.A."/>
            <person name="Cohen S.P."/>
        </authorList>
    </citation>
    <scope>NUCLEOTIDE SEQUENCE [LARGE SCALE GENOMIC DNA]</scope>
    <source>
        <strain evidence="6 7">GH-12</strain>
    </source>
</reference>
<dbReference type="InterPro" id="IPR020845">
    <property type="entry name" value="AMP-binding_CS"/>
</dbReference>
<dbReference type="PROSITE" id="PS50075">
    <property type="entry name" value="CARRIER"/>
    <property type="match status" value="1"/>
</dbReference>
<dbReference type="InterPro" id="IPR000873">
    <property type="entry name" value="AMP-dep_synth/lig_dom"/>
</dbReference>
<dbReference type="InterPro" id="IPR010071">
    <property type="entry name" value="AA_adenyl_dom"/>
</dbReference>
<evidence type="ECO:0000313" key="7">
    <source>
        <dbReference type="Proteomes" id="UP001383192"/>
    </source>
</evidence>
<dbReference type="Gene3D" id="3.30.300.30">
    <property type="match status" value="1"/>
</dbReference>
<dbReference type="Gene3D" id="3.40.50.980">
    <property type="match status" value="2"/>
</dbReference>
<name>A0AAW0D2I0_9AGAR</name>
<keyword evidence="7" id="KW-1185">Reference proteome</keyword>
<dbReference type="NCBIfam" id="TIGR01733">
    <property type="entry name" value="AA-adenyl-dom"/>
    <property type="match status" value="1"/>
</dbReference>
<dbReference type="PANTHER" id="PTHR45527">
    <property type="entry name" value="NONRIBOSOMAL PEPTIDE SYNTHETASE"/>
    <property type="match status" value="1"/>
</dbReference>
<sequence length="1143" mass="125818">MPASSLSDSFRTISDIRHDRIIPLGINQTSRELGQTDPYNLLAHERFDIHAKSTPSAIALDYEGSSFMTYSELAAHSDALAAELSAKGVTSDVMVPILFDVSFDMVVAILAIMKAGGAYVPLVPDHPQARWERILDLTTARLLVCDTGIARQTVIGDIRKSFPELTVLPYSHDTFTSSSTASNFIPNAKENNLAYVFFTSGSTGVPKGVAVEHRNLRAFLNTGKGNAMTMPGMRKLLFASYGFDISVGDIFSALTTGGTLGLVKRESLFSDIPHWLDVMKPTHIGVTPSIARYIPTEGLPHLRYVLLNGETLPVYLALRLSRTREVHNIMGPTEATIDATELIIPTSDESSFRERVPIGYPIGENTIYILRPGTLELAAQGEVGEICIGGPQVARGYIGDPELSNSKFVPDPFHEDPGMMFRSADLGRWNHLGQLDHLGRMDGQVKLRGLRIETGEIEYVVQKSNPDLHVVHADVVQHRDEQVMVAVFILKGMTGAEWVVPSSNEAVSRAIKFASSACDMYLPRYMKPAVWLSVTDFPTTTSRKIDRSTLRAKIQNHLSTISTTPRESIRHATTSIETLVVSIASEVLAIPSENIDLNASLVALGSSSIQAMGLTAKLREGGLDATILGLLDERVTLADLAALPTSNTAQVNGAQEHVIYAPFALAPSGWQNAAQRLNINIEDVEDVYPVDVIAQDWVQLALNHGGRGLLTQYKYDLSGDLDADRFAWSWEQLVLREPSLRTVFINVDLDFEQAKKVENGITYAESAGLNAAVLRSNVRGRGPFFDMVIAQDAGEANALISKMFGEHGLELGVVPIRNLLVYNERDFTWLFASSRHHALHDFRSLTMQSEELSDLYHKGEAAFPAIEGRRSIEKSFGAFMQVAHAYERRAAGRVFWREYLADVGLPVWPPISQVPLTFYKDFNTYGIHVSMWNGNMASIAKKLHVTKGALARTAYAIALSEKERREKVAMYEIVDGLGGTGMNPWGFGTHYQYTKVNTSPASDDMSELDRFIKVARDCHQGFVETLPHRASGCDMAAEIVGASSERGQHFASALLNIFDLTTSQTPVEPTKEVQTFSLLQRFATTEQGSFVGVNFPLNVGIRILDHVTILACPYDLSMISKEEMDTFVQRHVGVLDKLSEVLG</sequence>
<dbReference type="InterPro" id="IPR036736">
    <property type="entry name" value="ACP-like_sf"/>
</dbReference>
<evidence type="ECO:0000256" key="1">
    <source>
        <dbReference type="ARBA" id="ARBA00022450"/>
    </source>
</evidence>
<comment type="caution">
    <text evidence="6">The sequence shown here is derived from an EMBL/GenBank/DDBJ whole genome shotgun (WGS) entry which is preliminary data.</text>
</comment>
<dbReference type="InterPro" id="IPR023213">
    <property type="entry name" value="CAT-like_dom_sf"/>
</dbReference>
<keyword evidence="1" id="KW-0596">Phosphopantetheine</keyword>
<dbReference type="GO" id="GO:0044550">
    <property type="term" value="P:secondary metabolite biosynthetic process"/>
    <property type="evidence" value="ECO:0007669"/>
    <property type="project" value="TreeGrafter"/>
</dbReference>
<keyword evidence="2" id="KW-0597">Phosphoprotein</keyword>
<dbReference type="SUPFAM" id="SSF56801">
    <property type="entry name" value="Acetyl-CoA synthetase-like"/>
    <property type="match status" value="1"/>
</dbReference>
<dbReference type="Gene3D" id="1.10.1200.10">
    <property type="entry name" value="ACP-like"/>
    <property type="match status" value="1"/>
</dbReference>
<dbReference type="Pfam" id="PF00550">
    <property type="entry name" value="PP-binding"/>
    <property type="match status" value="1"/>
</dbReference>
<evidence type="ECO:0000256" key="2">
    <source>
        <dbReference type="ARBA" id="ARBA00022553"/>
    </source>
</evidence>
<feature type="domain" description="Carrier" evidence="5">
    <location>
        <begin position="571"/>
        <end position="648"/>
    </location>
</feature>
<evidence type="ECO:0000313" key="6">
    <source>
        <dbReference type="EMBL" id="KAK7045497.1"/>
    </source>
</evidence>
<dbReference type="GO" id="GO:0031177">
    <property type="term" value="F:phosphopantetheine binding"/>
    <property type="evidence" value="ECO:0007669"/>
    <property type="project" value="TreeGrafter"/>
</dbReference>
<dbReference type="Gene3D" id="2.30.38.10">
    <property type="entry name" value="Luciferase, Domain 3"/>
    <property type="match status" value="1"/>
</dbReference>
<dbReference type="Gene3D" id="3.30.559.30">
    <property type="entry name" value="Nonribosomal peptide synthetase, condensation domain"/>
    <property type="match status" value="1"/>
</dbReference>
<dbReference type="AlphaFoldDB" id="A0AAW0D2I0"/>
<keyword evidence="3" id="KW-0436">Ligase</keyword>
<dbReference type="InterPro" id="IPR045851">
    <property type="entry name" value="AMP-bd_C_sf"/>
</dbReference>
<gene>
    <name evidence="6" type="ORF">VNI00_007750</name>
</gene>
<dbReference type="InterPro" id="IPR009081">
    <property type="entry name" value="PP-bd_ACP"/>
</dbReference>
<dbReference type="SUPFAM" id="SSF52777">
    <property type="entry name" value="CoA-dependent acyltransferases"/>
    <property type="match status" value="2"/>
</dbReference>
<dbReference type="GO" id="GO:0005737">
    <property type="term" value="C:cytoplasm"/>
    <property type="evidence" value="ECO:0007669"/>
    <property type="project" value="TreeGrafter"/>
</dbReference>
<dbReference type="Pfam" id="PF00501">
    <property type="entry name" value="AMP-binding"/>
    <property type="match status" value="1"/>
</dbReference>
<dbReference type="Gene3D" id="3.30.559.10">
    <property type="entry name" value="Chloramphenicol acetyltransferase-like domain"/>
    <property type="match status" value="1"/>
</dbReference>
<dbReference type="GO" id="GO:0016874">
    <property type="term" value="F:ligase activity"/>
    <property type="evidence" value="ECO:0007669"/>
    <property type="project" value="UniProtKB-KW"/>
</dbReference>
<evidence type="ECO:0000256" key="4">
    <source>
        <dbReference type="ARBA" id="ARBA00023268"/>
    </source>
</evidence>
<evidence type="ECO:0000259" key="5">
    <source>
        <dbReference type="PROSITE" id="PS50075"/>
    </source>
</evidence>
<dbReference type="FunFam" id="3.40.50.980:FF:000001">
    <property type="entry name" value="Non-ribosomal peptide synthetase"/>
    <property type="match status" value="1"/>
</dbReference>
<evidence type="ECO:0000256" key="3">
    <source>
        <dbReference type="ARBA" id="ARBA00022598"/>
    </source>
</evidence>
<dbReference type="Proteomes" id="UP001383192">
    <property type="component" value="Unassembled WGS sequence"/>
</dbReference>
<dbReference type="PANTHER" id="PTHR45527:SF1">
    <property type="entry name" value="FATTY ACID SYNTHASE"/>
    <property type="match status" value="1"/>
</dbReference>
<keyword evidence="4" id="KW-0511">Multifunctional enzyme</keyword>